<organism evidence="3 4">
    <name type="scientific">Dichomitus squalens</name>
    <dbReference type="NCBI Taxonomy" id="114155"/>
    <lineage>
        <taxon>Eukaryota</taxon>
        <taxon>Fungi</taxon>
        <taxon>Dikarya</taxon>
        <taxon>Basidiomycota</taxon>
        <taxon>Agaricomycotina</taxon>
        <taxon>Agaricomycetes</taxon>
        <taxon>Polyporales</taxon>
        <taxon>Polyporaceae</taxon>
        <taxon>Dichomitus</taxon>
    </lineage>
</organism>
<proteinExistence type="predicted"/>
<protein>
    <recommendedName>
        <fullName evidence="2">Aip3p/Bud6 N-terminal domain-containing protein</fullName>
    </recommendedName>
</protein>
<evidence type="ECO:0000259" key="2">
    <source>
        <dbReference type="Pfam" id="PF23153"/>
    </source>
</evidence>
<keyword evidence="4" id="KW-1185">Reference proteome</keyword>
<sequence>MQVPVHASSFVIGQPINPVSWPRKLPKPTYISVNTARRPASADSTCTVSSTDSSPVSPLPSSPSTSNLHSSQSRSETEVQRAVSRLLSLTKQLQEVLVRWANGAAYEEDVSDAFVLVGSQFDATVHAFYHVGVDMRDLYDVPVTLRTVLEGLLAEYPSPETLERHMPEIRTALVKLLRGLQAKQAPYWASVSRERDSTRCSTMSRVNLRDG</sequence>
<dbReference type="InterPro" id="IPR056279">
    <property type="entry name" value="Aip3p_Bud6_N"/>
</dbReference>
<feature type="domain" description="Aip3p/Bud6 N-terminal" evidence="2">
    <location>
        <begin position="81"/>
        <end position="188"/>
    </location>
</feature>
<evidence type="ECO:0000313" key="4">
    <source>
        <dbReference type="Proteomes" id="UP000292082"/>
    </source>
</evidence>
<feature type="compositionally biased region" description="Low complexity" evidence="1">
    <location>
        <begin position="41"/>
        <end position="56"/>
    </location>
</feature>
<accession>A0A4Q9NK77</accession>
<reference evidence="3 4" key="1">
    <citation type="submission" date="2019-01" db="EMBL/GenBank/DDBJ databases">
        <title>Draft genome sequences of three monokaryotic isolates of the white-rot basidiomycete fungus Dichomitus squalens.</title>
        <authorList>
            <consortium name="DOE Joint Genome Institute"/>
            <person name="Lopez S.C."/>
            <person name="Andreopoulos B."/>
            <person name="Pangilinan J."/>
            <person name="Lipzen A."/>
            <person name="Riley R."/>
            <person name="Ahrendt S."/>
            <person name="Ng V."/>
            <person name="Barry K."/>
            <person name="Daum C."/>
            <person name="Grigoriev I.V."/>
            <person name="Hilden K.S."/>
            <person name="Makela M.R."/>
            <person name="de Vries R.P."/>
        </authorList>
    </citation>
    <scope>NUCLEOTIDE SEQUENCE [LARGE SCALE GENOMIC DNA]</scope>
    <source>
        <strain evidence="3 4">CBS 464.89</strain>
    </source>
</reference>
<gene>
    <name evidence="3" type="ORF">BD310DRAFT_924845</name>
</gene>
<feature type="compositionally biased region" description="Low complexity" evidence="1">
    <location>
        <begin position="62"/>
        <end position="73"/>
    </location>
</feature>
<feature type="region of interest" description="Disordered" evidence="1">
    <location>
        <begin position="41"/>
        <end position="75"/>
    </location>
</feature>
<evidence type="ECO:0000256" key="1">
    <source>
        <dbReference type="SAM" id="MobiDB-lite"/>
    </source>
</evidence>
<dbReference type="Proteomes" id="UP000292082">
    <property type="component" value="Unassembled WGS sequence"/>
</dbReference>
<dbReference type="AlphaFoldDB" id="A0A4Q9NK77"/>
<dbReference type="EMBL" id="ML145113">
    <property type="protein sequence ID" value="TBU59515.1"/>
    <property type="molecule type" value="Genomic_DNA"/>
</dbReference>
<evidence type="ECO:0000313" key="3">
    <source>
        <dbReference type="EMBL" id="TBU59515.1"/>
    </source>
</evidence>
<name>A0A4Q9NK77_9APHY</name>
<dbReference type="Pfam" id="PF23153">
    <property type="entry name" value="Aip3p_Bud6_N"/>
    <property type="match status" value="1"/>
</dbReference>